<feature type="compositionally biased region" description="Low complexity" evidence="1">
    <location>
        <begin position="361"/>
        <end position="377"/>
    </location>
</feature>
<feature type="compositionally biased region" description="Pro residues" evidence="1">
    <location>
        <begin position="351"/>
        <end position="360"/>
    </location>
</feature>
<keyword evidence="3" id="KW-1185">Reference proteome</keyword>
<accession>A0A4P9WBU7</accession>
<dbReference type="Pfam" id="PF08613">
    <property type="entry name" value="Cyclin"/>
    <property type="match status" value="1"/>
</dbReference>
<evidence type="ECO:0008006" key="4">
    <source>
        <dbReference type="Google" id="ProtNLM"/>
    </source>
</evidence>
<dbReference type="EMBL" id="KZ995796">
    <property type="protein sequence ID" value="RKO89964.1"/>
    <property type="molecule type" value="Genomic_DNA"/>
</dbReference>
<evidence type="ECO:0000313" key="2">
    <source>
        <dbReference type="EMBL" id="RKO89964.1"/>
    </source>
</evidence>
<dbReference type="GO" id="GO:0019901">
    <property type="term" value="F:protein kinase binding"/>
    <property type="evidence" value="ECO:0007669"/>
    <property type="project" value="InterPro"/>
</dbReference>
<dbReference type="Proteomes" id="UP000269721">
    <property type="component" value="Unassembled WGS sequence"/>
</dbReference>
<dbReference type="GO" id="GO:0005634">
    <property type="term" value="C:nucleus"/>
    <property type="evidence" value="ECO:0007669"/>
    <property type="project" value="TreeGrafter"/>
</dbReference>
<dbReference type="GO" id="GO:0000307">
    <property type="term" value="C:cyclin-dependent protein kinase holoenzyme complex"/>
    <property type="evidence" value="ECO:0007669"/>
    <property type="project" value="TreeGrafter"/>
</dbReference>
<name>A0A4P9WBU7_9FUNG</name>
<reference evidence="3" key="1">
    <citation type="journal article" date="2018" name="Nat. Microbiol.">
        <title>Leveraging single-cell genomics to expand the fungal tree of life.</title>
        <authorList>
            <person name="Ahrendt S.R."/>
            <person name="Quandt C.A."/>
            <person name="Ciobanu D."/>
            <person name="Clum A."/>
            <person name="Salamov A."/>
            <person name="Andreopoulos B."/>
            <person name="Cheng J.F."/>
            <person name="Woyke T."/>
            <person name="Pelin A."/>
            <person name="Henrissat B."/>
            <person name="Reynolds N.K."/>
            <person name="Benny G.L."/>
            <person name="Smith M.E."/>
            <person name="James T.Y."/>
            <person name="Grigoriev I.V."/>
        </authorList>
    </citation>
    <scope>NUCLEOTIDE SEQUENCE [LARGE SCALE GENOMIC DNA]</scope>
</reference>
<dbReference type="OrthoDB" id="244495at2759"/>
<dbReference type="AlphaFoldDB" id="A0A4P9WBU7"/>
<feature type="compositionally biased region" description="Basic and acidic residues" evidence="1">
    <location>
        <begin position="1"/>
        <end position="11"/>
    </location>
</feature>
<organism evidence="2 3">
    <name type="scientific">Blyttiomyces helicus</name>
    <dbReference type="NCBI Taxonomy" id="388810"/>
    <lineage>
        <taxon>Eukaryota</taxon>
        <taxon>Fungi</taxon>
        <taxon>Fungi incertae sedis</taxon>
        <taxon>Chytridiomycota</taxon>
        <taxon>Chytridiomycota incertae sedis</taxon>
        <taxon>Chytridiomycetes</taxon>
        <taxon>Chytridiomycetes incertae sedis</taxon>
        <taxon>Blyttiomyces</taxon>
    </lineage>
</organism>
<evidence type="ECO:0000313" key="3">
    <source>
        <dbReference type="Proteomes" id="UP000269721"/>
    </source>
</evidence>
<feature type="region of interest" description="Disordered" evidence="1">
    <location>
        <begin position="1"/>
        <end position="106"/>
    </location>
</feature>
<feature type="compositionally biased region" description="Gly residues" evidence="1">
    <location>
        <begin position="307"/>
        <end position="317"/>
    </location>
</feature>
<feature type="compositionally biased region" description="Low complexity" evidence="1">
    <location>
        <begin position="35"/>
        <end position="70"/>
    </location>
</feature>
<protein>
    <recommendedName>
        <fullName evidence="4">Cyclin-domain-containing protein</fullName>
    </recommendedName>
</protein>
<dbReference type="GO" id="GO:0016538">
    <property type="term" value="F:cyclin-dependent protein serine/threonine kinase regulator activity"/>
    <property type="evidence" value="ECO:0007669"/>
    <property type="project" value="TreeGrafter"/>
</dbReference>
<sequence>MPPRSLEHRVWNDPPISYFNESPATPPAPLPPVAPSTSPAAATPFSIQIPPPQASASSSMARSLSSSLPSDGFHFGSSTGGRRLRGDAQTSRSLPRKRTPSQRASPFNRVSNLVATLSRLMAQQPPHLLPVTAGGWLPIAQEVNLHASQGVHCYAKRLVANSRLSLQSILVALKYLDRFHHYQARAAGQFPPCAEEAEENYIYPTFIRAQVRTLEGPHSEAALLTAALMAANKFLDDGRYSNRWWSDVSGMPIAEIHAIETSFLTGIGYHLFVAEKEYIDWVHTMQKMARWLDGGEEILSLNDTAGERGGAGAGGGPSITRRSKSRTNLRLLSKTLSHSGTHPLASFPQPTLLPPYPPSQYTPSAPLASPVSAPTSPEHGTFDGVAALALSDFDFANRRKSYSVPNSPINGPASSSLHSLSPLDSYKNLSLSPNSRAWFPTPLVTPKGSPRLAANHGAQSRWDARTAATVAGVAAALRAVRLDRSDDDSEGSPDEGYDAPPPAAEPTWARNSPPVLERRVPSKPLPYLVPRAPIAPANPISQIPVKPMSIDDFMNQQNTLLQMFDGAMDMDVMC</sequence>
<dbReference type="PANTHER" id="PTHR15615">
    <property type="match status" value="1"/>
</dbReference>
<feature type="compositionally biased region" description="Acidic residues" evidence="1">
    <location>
        <begin position="485"/>
        <end position="497"/>
    </location>
</feature>
<dbReference type="PANTHER" id="PTHR15615:SF27">
    <property type="entry name" value="PHO85 CYCLIN CLG1"/>
    <property type="match status" value="1"/>
</dbReference>
<proteinExistence type="predicted"/>
<feature type="region of interest" description="Disordered" evidence="1">
    <location>
        <begin position="340"/>
        <end position="378"/>
    </location>
</feature>
<feature type="region of interest" description="Disordered" evidence="1">
    <location>
        <begin position="303"/>
        <end position="324"/>
    </location>
</feature>
<gene>
    <name evidence="2" type="ORF">BDK51DRAFT_32963</name>
</gene>
<feature type="compositionally biased region" description="Pro residues" evidence="1">
    <location>
        <begin position="24"/>
        <end position="34"/>
    </location>
</feature>
<feature type="region of interest" description="Disordered" evidence="1">
    <location>
        <begin position="482"/>
        <end position="516"/>
    </location>
</feature>
<evidence type="ECO:0000256" key="1">
    <source>
        <dbReference type="SAM" id="MobiDB-lite"/>
    </source>
</evidence>
<dbReference type="InterPro" id="IPR013922">
    <property type="entry name" value="Cyclin_PHO80-like"/>
</dbReference>
<dbReference type="Gene3D" id="1.10.472.10">
    <property type="entry name" value="Cyclin-like"/>
    <property type="match status" value="1"/>
</dbReference>
<dbReference type="CDD" id="cd20557">
    <property type="entry name" value="CYCLIN_ScPCL1-like"/>
    <property type="match status" value="1"/>
</dbReference>